<reference evidence="12" key="1">
    <citation type="submission" date="2014-03" db="EMBL/GenBank/DDBJ databases">
        <authorList>
            <person name="Casaregola S."/>
        </authorList>
    </citation>
    <scope>NUCLEOTIDE SEQUENCE [LARGE SCALE GENOMIC DNA]</scope>
    <source>
        <strain evidence="12">CLIB 918</strain>
    </source>
</reference>
<proteinExistence type="inferred from homology"/>
<dbReference type="STRING" id="1173061.A0A0J9XJ14"/>
<evidence type="ECO:0000256" key="1">
    <source>
        <dbReference type="ARBA" id="ARBA00004225"/>
    </source>
</evidence>
<dbReference type="PROSITE" id="PS50920">
    <property type="entry name" value="SOLCAR"/>
    <property type="match status" value="3"/>
</dbReference>
<dbReference type="AlphaFoldDB" id="A0A0J9XJ14"/>
<keyword evidence="5" id="KW-0677">Repeat</keyword>
<comment type="similarity">
    <text evidence="2 10">Belongs to the mitochondrial carrier (TC 2.A.29) family.</text>
</comment>
<dbReference type="Pfam" id="PF00153">
    <property type="entry name" value="Mito_carr"/>
    <property type="match status" value="3"/>
</dbReference>
<comment type="caution">
    <text evidence="12">The sequence shown here is derived from an EMBL/GenBank/DDBJ whole genome shotgun (WGS) entry which is preliminary data.</text>
</comment>
<comment type="subcellular location">
    <subcellularLocation>
        <location evidence="1">Mitochondrion membrane</location>
        <topology evidence="1">Multi-pass membrane protein</topology>
    </subcellularLocation>
</comment>
<dbReference type="InterPro" id="IPR050567">
    <property type="entry name" value="Mitochondrial_Carrier"/>
</dbReference>
<keyword evidence="4 9" id="KW-0812">Transmembrane</keyword>
<evidence type="ECO:0000256" key="10">
    <source>
        <dbReference type="RuleBase" id="RU000488"/>
    </source>
</evidence>
<dbReference type="EMBL" id="CCBN010000020">
    <property type="protein sequence ID" value="CDO57284.1"/>
    <property type="molecule type" value="Genomic_DNA"/>
</dbReference>
<evidence type="ECO:0000256" key="4">
    <source>
        <dbReference type="ARBA" id="ARBA00022692"/>
    </source>
</evidence>
<name>A0A0J9XJ14_GEOCN</name>
<dbReference type="Gene3D" id="1.50.40.10">
    <property type="entry name" value="Mitochondrial carrier domain"/>
    <property type="match status" value="1"/>
</dbReference>
<evidence type="ECO:0000256" key="6">
    <source>
        <dbReference type="ARBA" id="ARBA00022989"/>
    </source>
</evidence>
<feature type="repeat" description="Solcar" evidence="9">
    <location>
        <begin position="242"/>
        <end position="332"/>
    </location>
</feature>
<dbReference type="GO" id="GO:0000064">
    <property type="term" value="F:L-ornithine transmembrane transporter activity"/>
    <property type="evidence" value="ECO:0007669"/>
    <property type="project" value="TreeGrafter"/>
</dbReference>
<evidence type="ECO:0000256" key="3">
    <source>
        <dbReference type="ARBA" id="ARBA00022448"/>
    </source>
</evidence>
<dbReference type="GO" id="GO:1990575">
    <property type="term" value="P:mitochondrial L-ornithine transmembrane transport"/>
    <property type="evidence" value="ECO:0007669"/>
    <property type="project" value="TreeGrafter"/>
</dbReference>
<keyword evidence="6" id="KW-1133">Transmembrane helix</keyword>
<evidence type="ECO:0000256" key="2">
    <source>
        <dbReference type="ARBA" id="ARBA00006375"/>
    </source>
</evidence>
<dbReference type="InterPro" id="IPR018108">
    <property type="entry name" value="MCP_transmembrane"/>
</dbReference>
<keyword evidence="3 10" id="KW-0813">Transport</keyword>
<evidence type="ECO:0000256" key="8">
    <source>
        <dbReference type="ARBA" id="ARBA00023136"/>
    </source>
</evidence>
<keyword evidence="8 9" id="KW-0472">Membrane</keyword>
<dbReference type="GO" id="GO:0031966">
    <property type="term" value="C:mitochondrial membrane"/>
    <property type="evidence" value="ECO:0007669"/>
    <property type="project" value="UniProtKB-SubCell"/>
</dbReference>
<dbReference type="InterPro" id="IPR023395">
    <property type="entry name" value="MCP_dom_sf"/>
</dbReference>
<dbReference type="FunFam" id="1.50.40.10:FF:000109">
    <property type="entry name" value="Ornithine carrier protein AmcA/Ort1"/>
    <property type="match status" value="1"/>
</dbReference>
<evidence type="ECO:0000256" key="11">
    <source>
        <dbReference type="SAM" id="MobiDB-lite"/>
    </source>
</evidence>
<feature type="repeat" description="Solcar" evidence="9">
    <location>
        <begin position="111"/>
        <end position="231"/>
    </location>
</feature>
<protein>
    <submittedName>
        <fullName evidence="12">Similar to Saccharomyces cerevisiae YOR130C ORT1 Ornithine transporter of the mitochondrial inner membrane</fullName>
    </submittedName>
</protein>
<organism evidence="12 13">
    <name type="scientific">Geotrichum candidum</name>
    <name type="common">Oospora lactis</name>
    <name type="synonym">Dipodascus geotrichum</name>
    <dbReference type="NCBI Taxonomy" id="1173061"/>
    <lineage>
        <taxon>Eukaryota</taxon>
        <taxon>Fungi</taxon>
        <taxon>Dikarya</taxon>
        <taxon>Ascomycota</taxon>
        <taxon>Saccharomycotina</taxon>
        <taxon>Dipodascomycetes</taxon>
        <taxon>Dipodascales</taxon>
        <taxon>Dipodascaceae</taxon>
        <taxon>Geotrichum</taxon>
    </lineage>
</organism>
<evidence type="ECO:0000256" key="5">
    <source>
        <dbReference type="ARBA" id="ARBA00022737"/>
    </source>
</evidence>
<keyword evidence="13" id="KW-1185">Reference proteome</keyword>
<evidence type="ECO:0000313" key="13">
    <source>
        <dbReference type="Proteomes" id="UP000242525"/>
    </source>
</evidence>
<evidence type="ECO:0000256" key="7">
    <source>
        <dbReference type="ARBA" id="ARBA00023128"/>
    </source>
</evidence>
<keyword evidence="7" id="KW-0496">Mitochondrion</keyword>
<dbReference type="Proteomes" id="UP000242525">
    <property type="component" value="Unassembled WGS sequence"/>
</dbReference>
<evidence type="ECO:0000256" key="9">
    <source>
        <dbReference type="PROSITE-ProRule" id="PRU00282"/>
    </source>
</evidence>
<evidence type="ECO:0000313" key="12">
    <source>
        <dbReference type="EMBL" id="CDO57284.1"/>
    </source>
</evidence>
<dbReference type="OrthoDB" id="2139348at2759"/>
<feature type="repeat" description="Solcar" evidence="9">
    <location>
        <begin position="8"/>
        <end position="96"/>
    </location>
</feature>
<accession>A0A0J9XJ14</accession>
<dbReference type="SUPFAM" id="SSF103506">
    <property type="entry name" value="Mitochondrial carrier"/>
    <property type="match status" value="1"/>
</dbReference>
<sequence length="337" mass="36601">MTSTSSFKDSVLDVLCGSIAGASGKVIEYPFDTIKVRLQSQPDHLPARFRGPLDCFQQSIRRDGFAGLYRGVGSPIVGAAAENASLFLSYEWAQKLLRHQFYRHIEETEKLPSSTLFVCGAISGVVTSFILTPIELIKCQMQVQSLYHSHGSSGGSNNNTNPGLSGNNVNGPRVDAKKIHTLKMPGMFSLVSGIYQREGIRGLWRGQTGTLLREAGGSSAWFGCYEYVSGWFRTRAGNRDYNTTGESMIAGAVSGVAFNLSLFPADTIKSRIQTGALTGDKNKRSAGFYQVGKAIYRNGGIKALYRGCGITIARAAPSSAIIFTTYEKLKEVTKDIF</sequence>
<feature type="region of interest" description="Disordered" evidence="11">
    <location>
        <begin position="150"/>
        <end position="170"/>
    </location>
</feature>
<gene>
    <name evidence="12" type="ORF">BN980_GECA20s00538g</name>
</gene>
<dbReference type="PANTHER" id="PTHR45624:SF31">
    <property type="entry name" value="MITOCHONDRIAL ORNITHINE TRANSPORTER 1"/>
    <property type="match status" value="1"/>
</dbReference>
<dbReference type="PANTHER" id="PTHR45624">
    <property type="entry name" value="MITOCHONDRIAL BASIC AMINO ACIDS TRANSPORTER-RELATED"/>
    <property type="match status" value="1"/>
</dbReference>